<evidence type="ECO:0000313" key="1">
    <source>
        <dbReference type="EMBL" id="KAJ7353570.1"/>
    </source>
</evidence>
<comment type="caution">
    <text evidence="1">The sequence shown here is derived from an EMBL/GenBank/DDBJ whole genome shotgun (WGS) entry which is preliminary data.</text>
</comment>
<accession>A0AAD7AAQ7</accession>
<proteinExistence type="predicted"/>
<dbReference type="PANTHER" id="PTHR38926:SF5">
    <property type="entry name" value="F-BOX AND LEUCINE-RICH REPEAT PROTEIN 6"/>
    <property type="match status" value="1"/>
</dbReference>
<dbReference type="InterPro" id="IPR032675">
    <property type="entry name" value="LRR_dom_sf"/>
</dbReference>
<dbReference type="SUPFAM" id="SSF52047">
    <property type="entry name" value="RNI-like"/>
    <property type="match status" value="1"/>
</dbReference>
<protein>
    <recommendedName>
        <fullName evidence="3">F-box domain-containing protein</fullName>
    </recommendedName>
</protein>
<reference evidence="1" key="1">
    <citation type="submission" date="2023-03" db="EMBL/GenBank/DDBJ databases">
        <title>Massive genome expansion in bonnet fungi (Mycena s.s.) driven by repeated elements and novel gene families across ecological guilds.</title>
        <authorList>
            <consortium name="Lawrence Berkeley National Laboratory"/>
            <person name="Harder C.B."/>
            <person name="Miyauchi S."/>
            <person name="Viragh M."/>
            <person name="Kuo A."/>
            <person name="Thoen E."/>
            <person name="Andreopoulos B."/>
            <person name="Lu D."/>
            <person name="Skrede I."/>
            <person name="Drula E."/>
            <person name="Henrissat B."/>
            <person name="Morin E."/>
            <person name="Kohler A."/>
            <person name="Barry K."/>
            <person name="LaButti K."/>
            <person name="Morin E."/>
            <person name="Salamov A."/>
            <person name="Lipzen A."/>
            <person name="Mereny Z."/>
            <person name="Hegedus B."/>
            <person name="Baldrian P."/>
            <person name="Stursova M."/>
            <person name="Weitz H."/>
            <person name="Taylor A."/>
            <person name="Grigoriev I.V."/>
            <person name="Nagy L.G."/>
            <person name="Martin F."/>
            <person name="Kauserud H."/>
        </authorList>
    </citation>
    <scope>NUCLEOTIDE SEQUENCE</scope>
    <source>
        <strain evidence="1">CBHHK002</strain>
    </source>
</reference>
<dbReference type="Proteomes" id="UP001218218">
    <property type="component" value="Unassembled WGS sequence"/>
</dbReference>
<dbReference type="Gene3D" id="3.80.10.10">
    <property type="entry name" value="Ribonuclease Inhibitor"/>
    <property type="match status" value="1"/>
</dbReference>
<dbReference type="PANTHER" id="PTHR38926">
    <property type="entry name" value="F-BOX DOMAIN CONTAINING PROTEIN, EXPRESSED"/>
    <property type="match status" value="1"/>
</dbReference>
<evidence type="ECO:0008006" key="3">
    <source>
        <dbReference type="Google" id="ProtNLM"/>
    </source>
</evidence>
<sequence>MESPFSHRFNTNYIPSDEEIQFIKGDLVSHAQELARIDERIRELAAQRDQIKAYIDSHKALISHPRRLPPDIVREIFVACLPSDRNAVMSAQEAPLLLCRICSAWRTIALSTPRLWASLHVPSSYVIAKEARTPAVIEWLQRSAACPISLSVTVGDTWHEPSSVSALLAALANFSARWRHVEFQRLPPESVEQLTEIRPLKLESFKFTGWISSLRAVGMLNVPSLRVVTLYSRGAEPIDDIVLTMPLVWDQLTHLTLQCNGEHRGVLIANVVAILDRCTRLISFQVSLRKNDSEIDSTSGPVLQPVLETLIMTEGSLAPQSLRHLVDHVSMPQLRRFHFAASTTRTDSLSLTALVAGSPLIEDLGNLYLPSLSAESIPETLRSLSHLTRLSVTDAHFWASPSTNLARLLHLLTPRRDLGAAVLCPVLQELLIRHCGDLQQFTLDAFIQGRKEFTPAFRRLQFHNPMDPDIVSEEQRRSYLSQGLDISIVHDESGLKPSTPWTDLAEGNQ</sequence>
<evidence type="ECO:0000313" key="2">
    <source>
        <dbReference type="Proteomes" id="UP001218218"/>
    </source>
</evidence>
<dbReference type="EMBL" id="JARIHO010000011">
    <property type="protein sequence ID" value="KAJ7353570.1"/>
    <property type="molecule type" value="Genomic_DNA"/>
</dbReference>
<gene>
    <name evidence="1" type="ORF">DFH08DRAFT_1077681</name>
</gene>
<name>A0AAD7AAQ7_9AGAR</name>
<organism evidence="1 2">
    <name type="scientific">Mycena albidolilacea</name>
    <dbReference type="NCBI Taxonomy" id="1033008"/>
    <lineage>
        <taxon>Eukaryota</taxon>
        <taxon>Fungi</taxon>
        <taxon>Dikarya</taxon>
        <taxon>Basidiomycota</taxon>
        <taxon>Agaricomycotina</taxon>
        <taxon>Agaricomycetes</taxon>
        <taxon>Agaricomycetidae</taxon>
        <taxon>Agaricales</taxon>
        <taxon>Marasmiineae</taxon>
        <taxon>Mycenaceae</taxon>
        <taxon>Mycena</taxon>
    </lineage>
</organism>
<keyword evidence="2" id="KW-1185">Reference proteome</keyword>
<dbReference type="AlphaFoldDB" id="A0AAD7AAQ7"/>